<dbReference type="PANTHER" id="PTHR43272:SF6">
    <property type="entry name" value="LONG CHAIN ACYL-COA SYNTHETASE 1"/>
    <property type="match status" value="1"/>
</dbReference>
<dbReference type="EMBL" id="JAGKQM010000005">
    <property type="protein sequence ID" value="KAH0924524.1"/>
    <property type="molecule type" value="Genomic_DNA"/>
</dbReference>
<name>A0ABQ8D560_BRANA</name>
<keyword evidence="3" id="KW-1185">Reference proteome</keyword>
<protein>
    <submittedName>
        <fullName evidence="2">Uncharacterized protein</fullName>
    </submittedName>
</protein>
<dbReference type="SUPFAM" id="SSF56801">
    <property type="entry name" value="Acetyl-CoA synthetase-like"/>
    <property type="match status" value="1"/>
</dbReference>
<evidence type="ECO:0000313" key="3">
    <source>
        <dbReference type="Proteomes" id="UP000824890"/>
    </source>
</evidence>
<gene>
    <name evidence="2" type="ORF">HID58_016780</name>
</gene>
<dbReference type="Proteomes" id="UP000824890">
    <property type="component" value="Unassembled WGS sequence"/>
</dbReference>
<accession>A0ABQ8D560</accession>
<comment type="cofactor">
    <cofactor evidence="1">
        <name>Mg(2+)</name>
        <dbReference type="ChEBI" id="CHEBI:18420"/>
    </cofactor>
</comment>
<proteinExistence type="predicted"/>
<evidence type="ECO:0000256" key="1">
    <source>
        <dbReference type="ARBA" id="ARBA00001946"/>
    </source>
</evidence>
<sequence>SCFSLGLKTTSYCQMTPDDVYLSFLPLAHILDRANEEYFFRNGARRLLPWKSSRGSMKGFRRLFRSLTQEGDSSSMLFINSKLHLQIGDIGEILPNGVLRIIDRKKNLIKLSQGEYVALEHLESIYGQNAIVQDIWVYGDSFKSVLVAVIVPNPETVNRWANDFGFTKPFEELCSISELQEHILLELKSTAEKNKLSKFEYIKAVTVEAKPFDIERGFVTATLKNQRKNLLKFYRNRRNVPYIGVKEELKLLRYVGN</sequence>
<organism evidence="2 3">
    <name type="scientific">Brassica napus</name>
    <name type="common">Rape</name>
    <dbReference type="NCBI Taxonomy" id="3708"/>
    <lineage>
        <taxon>Eukaryota</taxon>
        <taxon>Viridiplantae</taxon>
        <taxon>Streptophyta</taxon>
        <taxon>Embryophyta</taxon>
        <taxon>Tracheophyta</taxon>
        <taxon>Spermatophyta</taxon>
        <taxon>Magnoliopsida</taxon>
        <taxon>eudicotyledons</taxon>
        <taxon>Gunneridae</taxon>
        <taxon>Pentapetalae</taxon>
        <taxon>rosids</taxon>
        <taxon>malvids</taxon>
        <taxon>Brassicales</taxon>
        <taxon>Brassicaceae</taxon>
        <taxon>Brassiceae</taxon>
        <taxon>Brassica</taxon>
    </lineage>
</organism>
<evidence type="ECO:0000313" key="2">
    <source>
        <dbReference type="EMBL" id="KAH0924524.1"/>
    </source>
</evidence>
<feature type="non-terminal residue" evidence="2">
    <location>
        <position position="1"/>
    </location>
</feature>
<comment type="caution">
    <text evidence="2">The sequence shown here is derived from an EMBL/GenBank/DDBJ whole genome shotgun (WGS) entry which is preliminary data.</text>
</comment>
<reference evidence="2 3" key="1">
    <citation type="submission" date="2021-05" db="EMBL/GenBank/DDBJ databases">
        <title>Genome Assembly of Synthetic Allotetraploid Brassica napus Reveals Homoeologous Exchanges between Subgenomes.</title>
        <authorList>
            <person name="Davis J.T."/>
        </authorList>
    </citation>
    <scope>NUCLEOTIDE SEQUENCE [LARGE SCALE GENOMIC DNA]</scope>
    <source>
        <strain evidence="3">cv. Da-Ae</strain>
        <tissue evidence="2">Seedling</tissue>
    </source>
</reference>
<dbReference type="PANTHER" id="PTHR43272">
    <property type="entry name" value="LONG-CHAIN-FATTY-ACID--COA LIGASE"/>
    <property type="match status" value="1"/>
</dbReference>